<dbReference type="Proteomes" id="UP001527882">
    <property type="component" value="Unassembled WGS sequence"/>
</dbReference>
<sequence>MKQQQFRLLIVGPQDNVSQVLELGYMFQKLQLLPRPYHYLDEAVAILQKNEGKFDGVLFTGPIPYFNAAKVYKNKFPMVHIPFGGKALYRALFHAVQSQHPLNKISIDTIYEQEVSDTLNELGLYPEQVFCLQYNKPLTVHEFVDYHTRLYEQGKIESAFTCLQAAHLQLLERKVPVIRIMPPRSTIADTLEKASLMGETLTNQANQMVVIIIEAAPINEMLYTASELCEKQLELERSILNFAQEVEGSFTRSIRDQYMIATTREHFGSSAQPMTAMPFSLGALKSVFQIRIGVGIAGTASTAGYHAKISLQKSREQGENSCFICHPDKTIIGPIGVANPKTERLTVTEPILMELSGITGLSPILLERSIKTIAEMKLDRFTAYDIATQFGISARSARRLLQHLSSQQVIDKVGKELINKKGKPRIVFRLNHKFYQEIQRTGI</sequence>
<evidence type="ECO:0000313" key="1">
    <source>
        <dbReference type="EMBL" id="MCZ8516148.1"/>
    </source>
</evidence>
<protein>
    <recommendedName>
        <fullName evidence="3">Transcriptional regulator</fullName>
    </recommendedName>
</protein>
<comment type="caution">
    <text evidence="1">The sequence shown here is derived from an EMBL/GenBank/DDBJ whole genome shotgun (WGS) entry which is preliminary data.</text>
</comment>
<reference evidence="1 2" key="1">
    <citation type="submission" date="2022-12" db="EMBL/GenBank/DDBJ databases">
        <title>Draft genome sequence of Paenibacillus sp. dW9.</title>
        <authorList>
            <person name="Choi E.-W."/>
            <person name="Kim D.-U."/>
        </authorList>
    </citation>
    <scope>NUCLEOTIDE SEQUENCE [LARGE SCALE GENOMIC DNA]</scope>
    <source>
        <strain evidence="2">dW9</strain>
    </source>
</reference>
<dbReference type="EMBL" id="JAQAGZ010000021">
    <property type="protein sequence ID" value="MCZ8516148.1"/>
    <property type="molecule type" value="Genomic_DNA"/>
</dbReference>
<organism evidence="1 2">
    <name type="scientific">Paenibacillus gyeongsangnamensis</name>
    <dbReference type="NCBI Taxonomy" id="3388067"/>
    <lineage>
        <taxon>Bacteria</taxon>
        <taxon>Bacillati</taxon>
        <taxon>Bacillota</taxon>
        <taxon>Bacilli</taxon>
        <taxon>Bacillales</taxon>
        <taxon>Paenibacillaceae</taxon>
        <taxon>Paenibacillus</taxon>
    </lineage>
</organism>
<evidence type="ECO:0008006" key="3">
    <source>
        <dbReference type="Google" id="ProtNLM"/>
    </source>
</evidence>
<keyword evidence="2" id="KW-1185">Reference proteome</keyword>
<proteinExistence type="predicted"/>
<gene>
    <name evidence="1" type="ORF">O9H85_27870</name>
</gene>
<evidence type="ECO:0000313" key="2">
    <source>
        <dbReference type="Proteomes" id="UP001527882"/>
    </source>
</evidence>
<name>A0ABT4QH71_9BACL</name>
<dbReference type="RefSeq" id="WP_269884676.1">
    <property type="nucleotide sequence ID" value="NZ_JAQAGZ010000021.1"/>
</dbReference>
<accession>A0ABT4QH71</accession>